<dbReference type="Proteomes" id="UP000008312">
    <property type="component" value="Unassembled WGS sequence"/>
</dbReference>
<reference evidence="2" key="1">
    <citation type="submission" date="2010-02" db="EMBL/GenBank/DDBJ databases">
        <title>Sequencing and annotation of the Blastocystis hominis genome.</title>
        <authorList>
            <person name="Wincker P."/>
        </authorList>
    </citation>
    <scope>NUCLEOTIDE SEQUENCE</scope>
    <source>
        <strain evidence="2">Singapore isolate B</strain>
    </source>
</reference>
<sequence length="1604" mass="181706">MNDAKYSNYSAILTYGPYINSILLNLVHYFLPVYYGDVKLYKPKVGATREPFETRCTITLQSNLLLRVPFQASTSVVVTPDNPLFDLKRAKEEVRSVEGPISESNQHGFESKSLFLEFRKGTVIEVTIPNILLKESDNVTAFRVRSQNVTVKDPQYIDSVIQIKSMDIDYLMEYPLSFTGLYKTQIIVKIDGFKMTFYYTFVNMVIDLLAGFGMYANHAYEYFCKSENIYSVSVSDVSLIIPTVEDNVVNDVTLTDQYDYLQFTLSSFAVTISAPQLHYNALTTFAFSILLGDMSNDQGKYPIVVSFRPHRRNPVGQIRNGDGEHTTDFLGCQYIQIQGEYNAHPEVSDDVSDSIYMSIGIDSPRLIFYGEVYSHLFNLINNILGVNQYVITEEEYAAMQNNNRMAFYLKYLNDFRKHKVNILTSFTTITLTEVRIELPGELFIPSALQFAPSHHGDLSNPMIREPSKDNSILCSLSSCSVEFATNPSVLDMNLSTTPINIIIPCVENTPFSTPNQNLLTLDPIHIHLKQLNNAYAFYPIITYYRKCDADIGQLNGSLSAQSLNHAINQIDNWLFSFDAAMNADRVQSQFLGYLSVSLNSLRLFTPFIPSTDEVVSVYVTMVFDEQFYCTYSKQAEGVKLKKKGTSELVCDLHAEHSFNVYTLDRVFYVYLFIITRSSFRKCIGIGKVDNLALLAVMKKQETQSILFFPNCGYDTRSSSPIAAADINYDYKPKLPKVLPVPTVPMRQYREYGIRSGSCVIHLDEDDGNSVKIDMNNEKEGEGSPNIVESLNAAIDEFDNLGTRSKTFGYVSTPESMISMDRMNENYDLAMHYMFRFMISDIKVGIPSVTVLVSYPNSICKSIPMKLIRYSSLSNVFLLSIPNPISVKFDTIITLSSRSRLIVNVPTLVLRVLKGVDYVSGPTSSLKDSITSPSENEQTLLDSFSHQRFLGIGEVLCTMRIAMYCLLHFPDRSYSSGVEMRESSLQKAFIQAVDRCRLLTQRNRGMALDCHYNEYSNHYNLCNDLARRIKEAVGGIHSAANIQLRQQFIMQFSNNESSQVPLVRAHSQRLSQNFGSEEDQRALFESLKKAGEPLSLSQTGEFDAISDEMESILSTSEDEFESIRDSSEEERTVTFESIDESSESGGRLGGLMIDLPVERQEQEEEMDESILSDVLCEWSVSYMPRCGVQSAKSLHDLRSYANAFTTFLEVERTHPSEFVVYWIGGNTSKIPNNTVNPNLFDQLYNLSHVLLTENDAMERPTNKPRSVTDTSFYPSTVRLQKRMNFDDNTRITVSEDLLDVLSDLADIPMNEPVSSISVLSRWSKRYLRSQMPLPASEDYQFQYNVTSGQHPLSAAKKTNLIVTGSKINMDALFRTEERPSCSPYNPSFAPPKSQQLSRSGMHLLIMGLEIENIIYINRTLDEDFMKEISRINNTQSSQRGVNVQKSPELHEGNLGSQVVKVSNVKVCCNYQLVAPHYLKETNLKPLRLSPMILNIGLINLNSKSSLSLEMKSRANNDTAVVKNEKFNIQMENVTLKFSCDMLIQCMQLLELRQETSDVVMRMGVVQAIEEIVMKLRMTSACERYQQSFLQYGLLQNVIVGWRDDG</sequence>
<feature type="transmembrane region" description="Helical" evidence="1">
    <location>
        <begin position="12"/>
        <end position="35"/>
    </location>
</feature>
<dbReference type="RefSeq" id="XP_012896053.1">
    <property type="nucleotide sequence ID" value="XM_013040599.1"/>
</dbReference>
<dbReference type="InParanoid" id="D8M1R6"/>
<evidence type="ECO:0000313" key="3">
    <source>
        <dbReference type="Proteomes" id="UP000008312"/>
    </source>
</evidence>
<organism evidence="2">
    <name type="scientific">Blastocystis hominis</name>
    <dbReference type="NCBI Taxonomy" id="12968"/>
    <lineage>
        <taxon>Eukaryota</taxon>
        <taxon>Sar</taxon>
        <taxon>Stramenopiles</taxon>
        <taxon>Bigyra</taxon>
        <taxon>Opalozoa</taxon>
        <taxon>Opalinata</taxon>
        <taxon>Blastocystidae</taxon>
        <taxon>Blastocystis</taxon>
    </lineage>
</organism>
<name>D8M1R6_BLAHO</name>
<keyword evidence="1" id="KW-1133">Transmembrane helix</keyword>
<keyword evidence="1" id="KW-0472">Membrane</keyword>
<keyword evidence="1" id="KW-0812">Transmembrane</keyword>
<gene>
    <name evidence="2" type="ORF">GSBLH_T00007060001</name>
</gene>
<dbReference type="OrthoDB" id="10051416at2759"/>
<keyword evidence="3" id="KW-1185">Reference proteome</keyword>
<protein>
    <submittedName>
        <fullName evidence="2">Uncharacterized protein</fullName>
    </submittedName>
</protein>
<dbReference type="PANTHER" id="PTHR32085:SF3">
    <property type="entry name" value="PROTEIN CSF1"/>
    <property type="match status" value="1"/>
</dbReference>
<dbReference type="GeneID" id="24923184"/>
<dbReference type="PANTHER" id="PTHR32085">
    <property type="entry name" value="PROTEIN CSF1"/>
    <property type="match status" value="1"/>
</dbReference>
<dbReference type="GO" id="GO:0006113">
    <property type="term" value="P:fermentation"/>
    <property type="evidence" value="ECO:0007669"/>
    <property type="project" value="InterPro"/>
</dbReference>
<dbReference type="InterPro" id="IPR029636">
    <property type="entry name" value="Csf1"/>
</dbReference>
<accession>D8M1R6</accession>
<dbReference type="EMBL" id="FN668646">
    <property type="protein sequence ID" value="CBK22005.2"/>
    <property type="molecule type" value="Genomic_DNA"/>
</dbReference>
<evidence type="ECO:0000256" key="1">
    <source>
        <dbReference type="SAM" id="Phobius"/>
    </source>
</evidence>
<proteinExistence type="predicted"/>
<dbReference type="GO" id="GO:0016020">
    <property type="term" value="C:membrane"/>
    <property type="evidence" value="ECO:0007669"/>
    <property type="project" value="InterPro"/>
</dbReference>
<evidence type="ECO:0000313" key="2">
    <source>
        <dbReference type="EMBL" id="CBK22005.2"/>
    </source>
</evidence>